<keyword evidence="11" id="KW-1185">Reference proteome</keyword>
<protein>
    <recommendedName>
        <fullName evidence="9">Alpha-mannosidase</fullName>
        <ecNumber evidence="9">3.2.1.-</ecNumber>
    </recommendedName>
</protein>
<dbReference type="Pfam" id="PF01074">
    <property type="entry name" value="Glyco_hydro_38N"/>
    <property type="match status" value="1"/>
</dbReference>
<evidence type="ECO:0000256" key="9">
    <source>
        <dbReference type="RuleBase" id="RU361199"/>
    </source>
</evidence>
<organism evidence="11 12">
    <name type="scientific">Ditylenchus dipsaci</name>
    <dbReference type="NCBI Taxonomy" id="166011"/>
    <lineage>
        <taxon>Eukaryota</taxon>
        <taxon>Metazoa</taxon>
        <taxon>Ecdysozoa</taxon>
        <taxon>Nematoda</taxon>
        <taxon>Chromadorea</taxon>
        <taxon>Rhabditida</taxon>
        <taxon>Tylenchina</taxon>
        <taxon>Tylenchomorpha</taxon>
        <taxon>Sphaerularioidea</taxon>
        <taxon>Anguinidae</taxon>
        <taxon>Anguininae</taxon>
        <taxon>Ditylenchus</taxon>
    </lineage>
</organism>
<dbReference type="EC" id="3.2.1.-" evidence="9"/>
<dbReference type="AlphaFoldDB" id="A0A915DEW7"/>
<dbReference type="Gene3D" id="2.70.98.30">
    <property type="entry name" value="Golgi alpha-mannosidase II, domain 4"/>
    <property type="match status" value="1"/>
</dbReference>
<dbReference type="InterPro" id="IPR028995">
    <property type="entry name" value="Glyco_hydro_57/38_cen_sf"/>
</dbReference>
<reference evidence="12" key="1">
    <citation type="submission" date="2022-11" db="UniProtKB">
        <authorList>
            <consortium name="WormBaseParasite"/>
        </authorList>
    </citation>
    <scope>IDENTIFICATION</scope>
</reference>
<dbReference type="FunFam" id="3.20.110.10:FF:000010">
    <property type="entry name" value="Alpha-mannosidase"/>
    <property type="match status" value="1"/>
</dbReference>
<dbReference type="GO" id="GO:0006013">
    <property type="term" value="P:mannose metabolic process"/>
    <property type="evidence" value="ECO:0007669"/>
    <property type="project" value="InterPro"/>
</dbReference>
<evidence type="ECO:0000256" key="7">
    <source>
        <dbReference type="ARBA" id="ARBA00059516"/>
    </source>
</evidence>
<comment type="function">
    <text evidence="7">Catalyzes the first committed step in the biosynthesis of complex N-glycans. It controls conversion of high mannose to complex N-glycans; the final hydrolytic step in the N-glycan maturation pathway.</text>
</comment>
<dbReference type="InterPro" id="IPR011013">
    <property type="entry name" value="Gal_mutarotase_sf_dom"/>
</dbReference>
<dbReference type="SUPFAM" id="SSF88713">
    <property type="entry name" value="Glycoside hydrolase/deacetylase"/>
    <property type="match status" value="1"/>
</dbReference>
<evidence type="ECO:0000256" key="6">
    <source>
        <dbReference type="ARBA" id="ARBA00023295"/>
    </source>
</evidence>
<evidence type="ECO:0000256" key="8">
    <source>
        <dbReference type="ARBA" id="ARBA00093232"/>
    </source>
</evidence>
<dbReference type="GO" id="GO:0030246">
    <property type="term" value="F:carbohydrate binding"/>
    <property type="evidence" value="ECO:0007669"/>
    <property type="project" value="InterPro"/>
</dbReference>
<keyword evidence="2 9" id="KW-0479">Metal-binding</keyword>
<comment type="catalytic activity">
    <reaction evidence="8">
        <text>N(4)-{beta-D-GlcNAc-(1-&gt;2)-alpha-D-Man-(1-&gt;3)-[alpha-D-Man-(1-&gt;3)-[alpha-D-Man-(1-&gt;6)]-alpha-D-Man-(1-&gt;6)]-beta-D-Man-(1-&gt;4)-beta-D-GlcNAc-(1-&gt;4)-beta-D-GlcNAc}-L-asparaginyl-[protein] + 2 H2O = 2 alpha-D-mannopyranose + an N(4)-{beta-D-GlcNAc-(1-&gt;2)-alpha-D-Man-(1-&gt;3)-[alpha-D-Man-(1-&gt;6)]-beta-D-Man-(1-&gt;4)-beta-D-GlcNAc-(1-&gt;4)-beta-D-GlcNAc}-L-asparaginyl-[protein]</text>
        <dbReference type="Rhea" id="RHEA:56052"/>
        <dbReference type="Rhea" id="RHEA-COMP:14368"/>
        <dbReference type="Rhea" id="RHEA-COMP:14369"/>
        <dbReference type="ChEBI" id="CHEBI:15377"/>
        <dbReference type="ChEBI" id="CHEBI:28729"/>
        <dbReference type="ChEBI" id="CHEBI:60615"/>
        <dbReference type="ChEBI" id="CHEBI:60625"/>
        <dbReference type="EC" id="3.2.1.114"/>
    </reaction>
</comment>
<dbReference type="GO" id="GO:0004572">
    <property type="term" value="F:mannosyl-oligosaccharide 1,3-1,6-alpha-mannosidase activity"/>
    <property type="evidence" value="ECO:0007669"/>
    <property type="project" value="UniProtKB-EC"/>
</dbReference>
<dbReference type="PANTHER" id="PTHR11607">
    <property type="entry name" value="ALPHA-MANNOSIDASE"/>
    <property type="match status" value="1"/>
</dbReference>
<dbReference type="GO" id="GO:0006491">
    <property type="term" value="P:N-glycan processing"/>
    <property type="evidence" value="ECO:0007669"/>
    <property type="project" value="TreeGrafter"/>
</dbReference>
<evidence type="ECO:0000313" key="11">
    <source>
        <dbReference type="Proteomes" id="UP000887574"/>
    </source>
</evidence>
<dbReference type="Pfam" id="PF07748">
    <property type="entry name" value="Glyco_hydro_38C"/>
    <property type="match status" value="1"/>
</dbReference>
<dbReference type="InterPro" id="IPR011682">
    <property type="entry name" value="Glyco_hydro_38_C"/>
</dbReference>
<dbReference type="InterPro" id="IPR000602">
    <property type="entry name" value="Glyco_hydro_38_N"/>
</dbReference>
<dbReference type="SMART" id="SM00872">
    <property type="entry name" value="Alpha-mann_mid"/>
    <property type="match status" value="1"/>
</dbReference>
<dbReference type="InterPro" id="IPR037094">
    <property type="entry name" value="Glyco_hydro_38_cen_sf"/>
</dbReference>
<keyword evidence="3 9" id="KW-0378">Hydrolase</keyword>
<dbReference type="Gene3D" id="1.20.1270.50">
    <property type="entry name" value="Glycoside hydrolase family 38, central domain"/>
    <property type="match status" value="1"/>
</dbReference>
<comment type="cofactor">
    <cofactor evidence="9">
        <name>Zn(2+)</name>
        <dbReference type="ChEBI" id="CHEBI:29105"/>
    </cofactor>
    <text evidence="9">Binds 1 zinc ion per subunit.</text>
</comment>
<dbReference type="GO" id="GO:0000139">
    <property type="term" value="C:Golgi membrane"/>
    <property type="evidence" value="ECO:0007669"/>
    <property type="project" value="TreeGrafter"/>
</dbReference>
<dbReference type="InterPro" id="IPR015341">
    <property type="entry name" value="Glyco_hydro_38_cen"/>
</dbReference>
<dbReference type="Proteomes" id="UP000887574">
    <property type="component" value="Unplaced"/>
</dbReference>
<evidence type="ECO:0000256" key="3">
    <source>
        <dbReference type="ARBA" id="ARBA00022801"/>
    </source>
</evidence>
<dbReference type="InterPro" id="IPR013780">
    <property type="entry name" value="Glyco_hydro_b"/>
</dbReference>
<keyword evidence="6 9" id="KW-0326">Glycosidase</keyword>
<dbReference type="FunFam" id="1.20.1270.50:FF:000001">
    <property type="entry name" value="Alpha-mannosidase"/>
    <property type="match status" value="1"/>
</dbReference>
<evidence type="ECO:0000256" key="5">
    <source>
        <dbReference type="ARBA" id="ARBA00023157"/>
    </source>
</evidence>
<accession>A0A915DEW7</accession>
<dbReference type="InterPro" id="IPR027291">
    <property type="entry name" value="Glyco_hydro_38_N_sf"/>
</dbReference>
<dbReference type="WBParaSite" id="jg1852">
    <property type="protein sequence ID" value="jg1852"/>
    <property type="gene ID" value="jg1852"/>
</dbReference>
<dbReference type="InterPro" id="IPR011330">
    <property type="entry name" value="Glyco_hydro/deAcase_b/a-brl"/>
</dbReference>
<feature type="domain" description="Glycoside hydrolase family 38 central" evidence="10">
    <location>
        <begin position="444"/>
        <end position="538"/>
    </location>
</feature>
<dbReference type="Pfam" id="PF09261">
    <property type="entry name" value="Alpha-mann_mid"/>
    <property type="match status" value="1"/>
</dbReference>
<dbReference type="PANTHER" id="PTHR11607:SF3">
    <property type="entry name" value="LYSOSOMAL ALPHA-MANNOSIDASE"/>
    <property type="match status" value="1"/>
</dbReference>
<proteinExistence type="inferred from homology"/>
<name>A0A915DEW7_9BILA</name>
<comment type="similarity">
    <text evidence="1 9">Belongs to the glycosyl hydrolase 38 family.</text>
</comment>
<evidence type="ECO:0000259" key="10">
    <source>
        <dbReference type="SMART" id="SM00872"/>
    </source>
</evidence>
<evidence type="ECO:0000256" key="1">
    <source>
        <dbReference type="ARBA" id="ARBA00009792"/>
    </source>
</evidence>
<keyword evidence="4 9" id="KW-0862">Zinc</keyword>
<evidence type="ECO:0000313" key="12">
    <source>
        <dbReference type="WBParaSite" id="jg1852"/>
    </source>
</evidence>
<dbReference type="SUPFAM" id="SSF88688">
    <property type="entry name" value="Families 57/38 glycoside transferase middle domain"/>
    <property type="match status" value="1"/>
</dbReference>
<dbReference type="SUPFAM" id="SSF74650">
    <property type="entry name" value="Galactose mutarotase-like"/>
    <property type="match status" value="1"/>
</dbReference>
<dbReference type="Gene3D" id="2.60.40.1180">
    <property type="entry name" value="Golgi alpha-mannosidase II"/>
    <property type="match status" value="1"/>
</dbReference>
<dbReference type="GO" id="GO:0046872">
    <property type="term" value="F:metal ion binding"/>
    <property type="evidence" value="ECO:0007669"/>
    <property type="project" value="UniProtKB-KW"/>
</dbReference>
<dbReference type="Gene3D" id="3.20.110.10">
    <property type="entry name" value="Glycoside hydrolase 38, N terminal domain"/>
    <property type="match status" value="1"/>
</dbReference>
<evidence type="ECO:0000256" key="2">
    <source>
        <dbReference type="ARBA" id="ARBA00022723"/>
    </source>
</evidence>
<dbReference type="InterPro" id="IPR050843">
    <property type="entry name" value="Glycosyl_Hydrlase_38"/>
</dbReference>
<evidence type="ECO:0000256" key="4">
    <source>
        <dbReference type="ARBA" id="ARBA00022833"/>
    </source>
</evidence>
<keyword evidence="5" id="KW-1015">Disulfide bond</keyword>
<sequence length="1133" mass="129191">MQTLRRRLGLICFVGIAFAFVYFTTADTNFFVNHAASDLLQNSQILGEEREKSQKFGDFCPVNGSNSAIYNAATKIQMLDVYEEIPFDNYTLLPTGWLQGFSIKYDVEQIKKQPRLEVIVMPHSHCDPGWLSTFEGYYTQHTDSIHTGAMQFLNTHQNMSFIYAEMSFLEMWWRLHNETDRQAMKKVIDRGQLEIVTGGWVMTDEANSHYFATIMELMEGHECFLDYLPENHWSIDPFGLSPTLAYLIKSSGIKHMVIQRAHYAVKKYLAERKQLEFMWRQLWAGQDGDILTHLMPFDSYDLTKTCGPDPEVCCQFDFRRIGENCRAAGATPIKAIDQYNLEEKAVLLADQFRKKAQLYKESVVLVPHGEDFRYNTDMEWVQQHDNLGKLFEYINKNEERFNIRARFGTLKDYFKTLEKQLVETNDVLPTLSGDFFTYADRFDHYWSGYYTSRPFYKHMDRTIQHYVRTADILFSLANQKRQLSKNSVLNAGKEDDHSFFSMFTQLVDARRALSLFQHHDGVAGTAKDFVMQDYGDASAIASTKQIIEKSFDYLLDLSSSDSNGSNEQNILRINEDHFPEKLPLQSIIQLNSTLLLFNPLAFERKEVVCILISKSLSKIMSFDQSGEDDDQMVEVKNQQVHPVFELVDGALTGWSLDEPKFELCFMAKLPAIGFRKYFLTELNADEPDPVSLINISFKGQVNMGGFTQAKRLDTKEKLIEISNKFVTASFSSQSGYLRSMKRSSADKPTKVDLSFIVYGVRETSYDNASSGSTITSGAYLFMPDGPAKKLDQSRNSFVVLDGPIRKSVIVQQAGAIHMLHKVDLDIGSEALQIRNLVDMRQVTETEVGMHIDTSEAQQKPLDSFYTELNGYQMIRRRRLKKLPIQAHFYPMPGSAFIENDQKRVNLIGRQALGVASLEPGKVEVILDRRLNHDDGRGLEQGVLDNRLTESRFRLLFEQFTSRNPSKNTDYLDTATTSFNSLSAYHQSLELHYPVVTMFSGASLNTVPSSSFIKRPFPCDIHLVTLRSSSQPTEYASAGEKAANKKSTTLARPSAALILHRLGVECRLPLSKESPVHRNCAFDSDGKISIDSLFVNGPLNRVANATLTLLKVDQVVDEELKLKPMEIKTWQLDF</sequence>